<comment type="caution">
    <text evidence="2">The sequence shown here is derived from an EMBL/GenBank/DDBJ whole genome shotgun (WGS) entry which is preliminary data.</text>
</comment>
<organism evidence="2 3">
    <name type="scientific">Schizophyllum amplum</name>
    <dbReference type="NCBI Taxonomy" id="97359"/>
    <lineage>
        <taxon>Eukaryota</taxon>
        <taxon>Fungi</taxon>
        <taxon>Dikarya</taxon>
        <taxon>Basidiomycota</taxon>
        <taxon>Agaricomycotina</taxon>
        <taxon>Agaricomycetes</taxon>
        <taxon>Agaricomycetidae</taxon>
        <taxon>Agaricales</taxon>
        <taxon>Schizophyllaceae</taxon>
        <taxon>Schizophyllum</taxon>
    </lineage>
</organism>
<feature type="compositionally biased region" description="Low complexity" evidence="1">
    <location>
        <begin position="1006"/>
        <end position="1019"/>
    </location>
</feature>
<feature type="region of interest" description="Disordered" evidence="1">
    <location>
        <begin position="1"/>
        <end position="157"/>
    </location>
</feature>
<feature type="compositionally biased region" description="Basic and acidic residues" evidence="1">
    <location>
        <begin position="1026"/>
        <end position="1039"/>
    </location>
</feature>
<dbReference type="Proteomes" id="UP000320762">
    <property type="component" value="Unassembled WGS sequence"/>
</dbReference>
<feature type="compositionally biased region" description="Polar residues" evidence="1">
    <location>
        <begin position="1110"/>
        <end position="1135"/>
    </location>
</feature>
<gene>
    <name evidence="2" type="ORF">BD626DRAFT_543526</name>
</gene>
<feature type="region of interest" description="Disordered" evidence="1">
    <location>
        <begin position="1003"/>
        <end position="1135"/>
    </location>
</feature>
<feature type="compositionally biased region" description="Low complexity" evidence="1">
    <location>
        <begin position="1065"/>
        <end position="1075"/>
    </location>
</feature>
<evidence type="ECO:0000313" key="2">
    <source>
        <dbReference type="EMBL" id="TRM55200.1"/>
    </source>
</evidence>
<keyword evidence="3" id="KW-1185">Reference proteome</keyword>
<feature type="region of interest" description="Disordered" evidence="1">
    <location>
        <begin position="193"/>
        <end position="248"/>
    </location>
</feature>
<proteinExistence type="predicted"/>
<dbReference type="EMBL" id="VDMD01000246">
    <property type="protein sequence ID" value="TRM55200.1"/>
    <property type="molecule type" value="Genomic_DNA"/>
</dbReference>
<accession>A0A550BRM8</accession>
<reference evidence="2 3" key="1">
    <citation type="journal article" date="2019" name="New Phytol.">
        <title>Comparative genomics reveals unique wood-decay strategies and fruiting body development in the Schizophyllaceae.</title>
        <authorList>
            <person name="Almasi E."/>
            <person name="Sahu N."/>
            <person name="Krizsan K."/>
            <person name="Balint B."/>
            <person name="Kovacs G.M."/>
            <person name="Kiss B."/>
            <person name="Cseklye J."/>
            <person name="Drula E."/>
            <person name="Henrissat B."/>
            <person name="Nagy I."/>
            <person name="Chovatia M."/>
            <person name="Adam C."/>
            <person name="LaButti K."/>
            <person name="Lipzen A."/>
            <person name="Riley R."/>
            <person name="Grigoriev I.V."/>
            <person name="Nagy L.G."/>
        </authorList>
    </citation>
    <scope>NUCLEOTIDE SEQUENCE [LARGE SCALE GENOMIC DNA]</scope>
    <source>
        <strain evidence="2 3">NL-1724</strain>
    </source>
</reference>
<name>A0A550BRM8_9AGAR</name>
<protein>
    <submittedName>
        <fullName evidence="2">Uncharacterized protein</fullName>
    </submittedName>
</protein>
<evidence type="ECO:0000256" key="1">
    <source>
        <dbReference type="SAM" id="MobiDB-lite"/>
    </source>
</evidence>
<feature type="compositionally biased region" description="Basic and acidic residues" evidence="1">
    <location>
        <begin position="233"/>
        <end position="248"/>
    </location>
</feature>
<evidence type="ECO:0000313" key="3">
    <source>
        <dbReference type="Proteomes" id="UP000320762"/>
    </source>
</evidence>
<feature type="compositionally biased region" description="Polar residues" evidence="1">
    <location>
        <begin position="82"/>
        <end position="132"/>
    </location>
</feature>
<feature type="compositionally biased region" description="Low complexity" evidence="1">
    <location>
        <begin position="1275"/>
        <end position="1284"/>
    </location>
</feature>
<sequence length="1325" mass="144503">MSSEDNPLPEHVNMSRPRRYPHALSSPLPQTAGPWMSPNPPASPSTFLESNEGYESYLDQLRDTEEPQMQDGGLFSGVARRWTTTSPASSRPTQPNPASSPSADHSSRTPVLSPSGQGSGSSALDQDTSGSNDRQEFFDSQAPAGAHSPLGEEEPLFAALRPSLTGLLPHNPLTIDPSQTILQRRKPIVEPQGYSQLPEEPRSDHDEDVPSSAGLPDGDGRRSGAVPSSPAVLDKEVDPGAKGRGDGPYNHETEFEYLKRISVIGLVDVSAALTGLGCDANVKKQDSQRDVDKAILKTMQPVLDAGTYAPCDADHAINILVRKSDVDMSSVTTDVGGTRQVLRLVRPGVTLLMSNGTHRVVVRTQQFAAEFKEKFRVNLVPPESEWTHDMRQFAVQHSRLAARLFDLDVLEKTDVGRTIIKTLGSNNEIAPQQDPIHSQIIRCAGNVHGNKDEVQAAGEAISKAYHPSVKKIFGNHPDVRSYLADVSAIPCMYDREVAAVIFDGPGLLESAKTPFELLRVLHLRSKAAYLYALGRPPNLPSWFGTRGRRADSVKAVSGYLVDWDEVADSRLTEAERYVYNLLLQISDEFYNEWDYEDLPSHVASLIAYYNHRKGDPLPTDEVAPYYRAFRDGFVERYQLRANAILAQQGESLPQATRELLGRSGIASHCLTHLLHMGHLRLTPTYPPAMLICPTLVCNLMTWFKQAPANLTDVVHVLMNTLVAGAHTYLPHTKVQMSNINTPDYRDSLALLRKWICAVSRRVLGGRDGSHGVAADAAIFEVASFIVCNPELFRGQVVTNAAAQCLATPSGPLSPAGAAVKAHLLHLIDLWRASQATQVGCAPHDVDTTAPAQPFVIPPEAMEQYERDVASSARLKSGKLPALPPTATQFIDHVLYDVFPIFPFNVPNHPSKKSRSGTPAHVQNLVNSILVFHHQASTSVRVLSQHQCFSQLRNIVLDRLRTPVIVDRSAPWEERYDVLSHYSADRPAPFAGLELFEAKSVGKRHTSGSAAGGQAAASGRQAKRRAAPVDDQRISRESPAPHRPVAQPPPTTRPTSAYPTSPRADSGGSPSSTSSPSRRRHGGDGQEGRSRGGGGGGACTPASTPRRPPGSQGSARRSQAHNGGSAASPNASDQLRSSQVYENLTANDLNRFEAWGRTTAGETYLRDVKALANSSYAMTKALAGGTRPGPFGAENMPGSELVKERYLLNEFARQQCYAHFKKLLSALSDAQLQDLDPEMRQAAAAYCRENYRPMFLGTPKGDQAQAPKAPPRQKVPPKSVVFVPSTSDEEDAHEDRQHRKRPRSSSSTFHEDPEAAPRVRRRRVGQ</sequence>
<feature type="region of interest" description="Disordered" evidence="1">
    <location>
        <begin position="1255"/>
        <end position="1325"/>
    </location>
</feature>